<organism evidence="14 15">
    <name type="scientific">Candidatus Phycosocius spiralis</name>
    <dbReference type="NCBI Taxonomy" id="2815099"/>
    <lineage>
        <taxon>Bacteria</taxon>
        <taxon>Pseudomonadati</taxon>
        <taxon>Pseudomonadota</taxon>
        <taxon>Alphaproteobacteria</taxon>
        <taxon>Caulobacterales</taxon>
        <taxon>Caulobacterales incertae sedis</taxon>
        <taxon>Candidatus Phycosocius</taxon>
    </lineage>
</organism>
<dbReference type="Proteomes" id="UP001161064">
    <property type="component" value="Unassembled WGS sequence"/>
</dbReference>
<evidence type="ECO:0000256" key="11">
    <source>
        <dbReference type="ARBA" id="ARBA00029766"/>
    </source>
</evidence>
<evidence type="ECO:0000256" key="5">
    <source>
        <dbReference type="ARBA" id="ARBA00022679"/>
    </source>
</evidence>
<feature type="domain" description="7,8-dihydro-6-hydroxymethylpterin-pyrophosphokinase" evidence="13">
    <location>
        <begin position="3"/>
        <end position="74"/>
    </location>
</feature>
<dbReference type="PANTHER" id="PTHR43071:SF1">
    <property type="entry name" value="2-AMINO-4-HYDROXY-6-HYDROXYMETHYLDIHYDROPTERIDINE PYROPHOSPHOKINASE"/>
    <property type="match status" value="1"/>
</dbReference>
<comment type="caution">
    <text evidence="14">The sequence shown here is derived from an EMBL/GenBank/DDBJ whole genome shotgun (WGS) entry which is preliminary data.</text>
</comment>
<dbReference type="Pfam" id="PF01288">
    <property type="entry name" value="HPPK"/>
    <property type="match status" value="1"/>
</dbReference>
<comment type="similarity">
    <text evidence="2">Belongs to the HPPK family.</text>
</comment>
<comment type="pathway">
    <text evidence="1">Cofactor biosynthesis; tetrahydrofolate biosynthesis; 2-amino-4-hydroxy-6-hydroxymethyl-7,8-dihydropteridine diphosphate from 7,8-dihydroneopterin triphosphate: step 4/4.</text>
</comment>
<evidence type="ECO:0000256" key="9">
    <source>
        <dbReference type="ARBA" id="ARBA00022909"/>
    </source>
</evidence>
<keyword evidence="7" id="KW-0418">Kinase</keyword>
<protein>
    <recommendedName>
        <fullName evidence="4">2-amino-4-hydroxy-6-hydroxymethyldihydropteridine pyrophosphokinase</fullName>
        <ecNumber evidence="3">2.7.6.3</ecNumber>
    </recommendedName>
    <alternativeName>
        <fullName evidence="11">6-hydroxymethyl-7,8-dihydropterin pyrophosphokinase</fullName>
    </alternativeName>
    <alternativeName>
        <fullName evidence="12">7,8-dihydro-6-hydroxymethylpterin-pyrophosphokinase</fullName>
    </alternativeName>
</protein>
<evidence type="ECO:0000259" key="13">
    <source>
        <dbReference type="Pfam" id="PF01288"/>
    </source>
</evidence>
<evidence type="ECO:0000256" key="6">
    <source>
        <dbReference type="ARBA" id="ARBA00022741"/>
    </source>
</evidence>
<dbReference type="SUPFAM" id="SSF55083">
    <property type="entry name" value="6-hydroxymethyl-7,8-dihydropterin pyrophosphokinase, HPPK"/>
    <property type="match status" value="1"/>
</dbReference>
<evidence type="ECO:0000256" key="4">
    <source>
        <dbReference type="ARBA" id="ARBA00016218"/>
    </source>
</evidence>
<evidence type="ECO:0000313" key="15">
    <source>
        <dbReference type="Proteomes" id="UP001161064"/>
    </source>
</evidence>
<dbReference type="Gene3D" id="3.30.70.560">
    <property type="entry name" value="7,8-Dihydro-6-hydroxymethylpterin-pyrophosphokinase HPPK"/>
    <property type="match status" value="1"/>
</dbReference>
<reference evidence="14" key="2">
    <citation type="journal article" date="2023" name="ISME Commun">
        <title>Characterization of a bloom-associated alphaproteobacterial lineage, 'Candidatus Phycosocius': insights into freshwater algal-bacterial interactions.</title>
        <authorList>
            <person name="Tanabe Y."/>
            <person name="Yamaguchi H."/>
            <person name="Yoshida M."/>
            <person name="Kai A."/>
            <person name="Okazaki Y."/>
        </authorList>
    </citation>
    <scope>NUCLEOTIDE SEQUENCE</scope>
    <source>
        <strain evidence="14">BOTRYCO-1</strain>
    </source>
</reference>
<evidence type="ECO:0000313" key="14">
    <source>
        <dbReference type="EMBL" id="GIU65855.1"/>
    </source>
</evidence>
<keyword evidence="6" id="KW-0547">Nucleotide-binding</keyword>
<evidence type="ECO:0000256" key="10">
    <source>
        <dbReference type="ARBA" id="ARBA00029409"/>
    </source>
</evidence>
<keyword evidence="8" id="KW-0067">ATP-binding</keyword>
<dbReference type="InterPro" id="IPR000550">
    <property type="entry name" value="Hppk"/>
</dbReference>
<evidence type="ECO:0000256" key="7">
    <source>
        <dbReference type="ARBA" id="ARBA00022777"/>
    </source>
</evidence>
<evidence type="ECO:0000256" key="8">
    <source>
        <dbReference type="ARBA" id="ARBA00022840"/>
    </source>
</evidence>
<dbReference type="EMBL" id="BPFZ01000001">
    <property type="protein sequence ID" value="GIU65855.1"/>
    <property type="molecule type" value="Genomic_DNA"/>
</dbReference>
<dbReference type="EC" id="2.7.6.3" evidence="3"/>
<evidence type="ECO:0000256" key="2">
    <source>
        <dbReference type="ARBA" id="ARBA00005810"/>
    </source>
</evidence>
<name>A0ABQ4PSC1_9PROT</name>
<gene>
    <name evidence="14" type="ORF">PsB1_0009</name>
</gene>
<keyword evidence="5" id="KW-0808">Transferase</keyword>
<dbReference type="NCBIfam" id="TIGR01498">
    <property type="entry name" value="folK"/>
    <property type="match status" value="1"/>
</dbReference>
<evidence type="ECO:0000256" key="3">
    <source>
        <dbReference type="ARBA" id="ARBA00013253"/>
    </source>
</evidence>
<keyword evidence="15" id="KW-1185">Reference proteome</keyword>
<accession>A0ABQ4PSC1</accession>
<dbReference type="InterPro" id="IPR035907">
    <property type="entry name" value="Hppk_sf"/>
</dbReference>
<evidence type="ECO:0000256" key="1">
    <source>
        <dbReference type="ARBA" id="ARBA00005051"/>
    </source>
</evidence>
<keyword evidence="9" id="KW-0289">Folate biosynthesis</keyword>
<proteinExistence type="inferred from homology"/>
<comment type="function">
    <text evidence="10">Catalyzes the transfer of pyrophosphate from adenosine triphosphate (ATP) to 6-hydroxymethyl-7,8-dihydropterin, an enzymatic step in folate biosynthesis pathway.</text>
</comment>
<reference evidence="14" key="1">
    <citation type="submission" date="2021-05" db="EMBL/GenBank/DDBJ databases">
        <authorList>
            <person name="Tanabe Y."/>
        </authorList>
    </citation>
    <scope>NUCLEOTIDE SEQUENCE</scope>
    <source>
        <strain evidence="14">BOTRYCO-1</strain>
    </source>
</reference>
<evidence type="ECO:0000256" key="12">
    <source>
        <dbReference type="ARBA" id="ARBA00033413"/>
    </source>
</evidence>
<dbReference type="PANTHER" id="PTHR43071">
    <property type="entry name" value="2-AMINO-4-HYDROXY-6-HYDROXYMETHYLDIHYDROPTERIDINE PYROPHOSPHOKINASE"/>
    <property type="match status" value="1"/>
</dbReference>
<sequence length="119" mass="13729">MDSDPVALLRRLHWIEAILGRTRDVNNQWANRTLDLDLLDYNGMIKDESDCLNLPHPRLQERDFVLRPLLEIAPDWRDPRTGERGKLLLKRLEKTGKLNGCIKLANPNPRTLAQIAAQL</sequence>